<dbReference type="InterPro" id="IPR038255">
    <property type="entry name" value="PBS_linker_sf"/>
</dbReference>
<accession>A0A7W4JEE7</accession>
<evidence type="ECO:0000313" key="2">
    <source>
        <dbReference type="EMBL" id="MBB2179735.1"/>
    </source>
</evidence>
<dbReference type="Pfam" id="PF13946">
    <property type="entry name" value="DUF4214"/>
    <property type="match status" value="1"/>
</dbReference>
<reference evidence="2 3" key="1">
    <citation type="submission" date="2020-04" db="EMBL/GenBank/DDBJ databases">
        <title>Description of novel Gluconacetobacter.</title>
        <authorList>
            <person name="Sombolestani A."/>
        </authorList>
    </citation>
    <scope>NUCLEOTIDE SEQUENCE [LARGE SCALE GENOMIC DNA]</scope>
    <source>
        <strain evidence="2 3">LMG 27725</strain>
    </source>
</reference>
<proteinExistence type="predicted"/>
<dbReference type="InterPro" id="IPR025282">
    <property type="entry name" value="DUF4214"/>
</dbReference>
<evidence type="ECO:0000313" key="3">
    <source>
        <dbReference type="Proteomes" id="UP000525623"/>
    </source>
</evidence>
<comment type="caution">
    <text evidence="2">The sequence shown here is derived from an EMBL/GenBank/DDBJ whole genome shotgun (WGS) entry which is preliminary data.</text>
</comment>
<dbReference type="Gene3D" id="1.10.3130.20">
    <property type="entry name" value="Phycobilisome linker domain"/>
    <property type="match status" value="1"/>
</dbReference>
<dbReference type="RefSeq" id="WP_182966771.1">
    <property type="nucleotide sequence ID" value="NZ_BAABGC010000072.1"/>
</dbReference>
<keyword evidence="3" id="KW-1185">Reference proteome</keyword>
<gene>
    <name evidence="2" type="ORF">HLH29_11235</name>
</gene>
<sequence>MAHSSGAQAALQNVYHDVLGRDIDPGGLTTYENGLGTIMTLSQVRTVVAYSQEAQNDVNAIYQQVLGRPVEAQALSDTENGLATGMTLAQFRSNTAHSQEAQNDINSIYLQVLGRNADPGGMNSAEDGLATNLTLDQLRYNTAHSQEAASAVGNVYDLLLNRGADSGGLQTYQNELANGTTLNGVISEIAQSGEAGTQISNFLNGTLGEVSDDLVHAGQTMLTGITQAYETVKNYTSDQLQAAANGFQATFSSAGNVLDSLMPKTQDQWLGLAATMAVMVTPAGEAVAAADLLAVGGEELLATALDTELDTATVYSATGASVSGLSAEASATFDELAAFDPKASGATLQLDANTTVTQVASTRYQKANLNFSGGNEEAVETFFRKLTGYTGSLDNAKAASFGNGGVVYLVRTSRGVVSLRNVSASGKDWTIQFAPILSNGVEKVKFEF</sequence>
<protein>
    <submittedName>
        <fullName evidence="2">DUF4214 domain-containing protein</fullName>
    </submittedName>
</protein>
<dbReference type="Proteomes" id="UP000525623">
    <property type="component" value="Unassembled WGS sequence"/>
</dbReference>
<organism evidence="2 3">
    <name type="scientific">Gluconacetobacter tumulicola</name>
    <dbReference type="NCBI Taxonomy" id="1017177"/>
    <lineage>
        <taxon>Bacteria</taxon>
        <taxon>Pseudomonadati</taxon>
        <taxon>Pseudomonadota</taxon>
        <taxon>Alphaproteobacteria</taxon>
        <taxon>Acetobacterales</taxon>
        <taxon>Acetobacteraceae</taxon>
        <taxon>Gluconacetobacter</taxon>
    </lineage>
</organism>
<feature type="domain" description="DUF4214" evidence="1">
    <location>
        <begin position="152"/>
        <end position="196"/>
    </location>
</feature>
<evidence type="ECO:0000259" key="1">
    <source>
        <dbReference type="Pfam" id="PF13946"/>
    </source>
</evidence>
<dbReference type="AlphaFoldDB" id="A0A7W4JEE7"/>
<name>A0A7W4JEE7_9PROT</name>
<dbReference type="EMBL" id="JABEQL010000013">
    <property type="protein sequence ID" value="MBB2179735.1"/>
    <property type="molecule type" value="Genomic_DNA"/>
</dbReference>